<dbReference type="AlphaFoldDB" id="A0AAD4DB93"/>
<proteinExistence type="predicted"/>
<protein>
    <submittedName>
        <fullName evidence="1">Uncharacterized protein</fullName>
    </submittedName>
</protein>
<evidence type="ECO:0000313" key="1">
    <source>
        <dbReference type="EMBL" id="KAG0273663.1"/>
    </source>
</evidence>
<keyword evidence="2" id="KW-1185">Reference proteome</keyword>
<dbReference type="Proteomes" id="UP001194580">
    <property type="component" value="Unassembled WGS sequence"/>
</dbReference>
<comment type="caution">
    <text evidence="1">The sequence shown here is derived from an EMBL/GenBank/DDBJ whole genome shotgun (WGS) entry which is preliminary data.</text>
</comment>
<name>A0AAD4DB93_9FUNG</name>
<organism evidence="1 2">
    <name type="scientific">Linnemannia exigua</name>
    <dbReference type="NCBI Taxonomy" id="604196"/>
    <lineage>
        <taxon>Eukaryota</taxon>
        <taxon>Fungi</taxon>
        <taxon>Fungi incertae sedis</taxon>
        <taxon>Mucoromycota</taxon>
        <taxon>Mortierellomycotina</taxon>
        <taxon>Mortierellomycetes</taxon>
        <taxon>Mortierellales</taxon>
        <taxon>Mortierellaceae</taxon>
        <taxon>Linnemannia</taxon>
    </lineage>
</organism>
<evidence type="ECO:0000313" key="2">
    <source>
        <dbReference type="Proteomes" id="UP001194580"/>
    </source>
</evidence>
<accession>A0AAD4DB93</accession>
<gene>
    <name evidence="1" type="ORF">BGZ95_010540</name>
</gene>
<dbReference type="EMBL" id="JAAAIL010000711">
    <property type="protein sequence ID" value="KAG0273663.1"/>
    <property type="molecule type" value="Genomic_DNA"/>
</dbReference>
<sequence length="239" mass="27152">MSNSNIHQPIVVVVDGHKKTNALIIHVTPSQTIGELRDFIKTALSLHPKFSHLEHLTLYLWKIFLNPPPRYKTLLGISSDVVSLDRAYLRWKLQLAEKVGDVLDRSVYDVSLGTIDSDRVMNLFVLLNGKRVNEAIQIEISTSSTIKDLRHLIKDKMSRDSNYEYVNHIDVEKMVLRKAILPCPDSFSSVQAMGNEVVRLDSSVTSWRLGLTEKVDDVFGEGKCFPPDGLRFVVFEFDN</sequence>
<reference evidence="1" key="1">
    <citation type="journal article" date="2020" name="Fungal Divers.">
        <title>Resolving the Mortierellaceae phylogeny through synthesis of multi-gene phylogenetics and phylogenomics.</title>
        <authorList>
            <person name="Vandepol N."/>
            <person name="Liber J."/>
            <person name="Desiro A."/>
            <person name="Na H."/>
            <person name="Kennedy M."/>
            <person name="Barry K."/>
            <person name="Grigoriev I.V."/>
            <person name="Miller A.N."/>
            <person name="O'Donnell K."/>
            <person name="Stajich J.E."/>
            <person name="Bonito G."/>
        </authorList>
    </citation>
    <scope>NUCLEOTIDE SEQUENCE</scope>
    <source>
        <strain evidence="1">NRRL 28262</strain>
    </source>
</reference>